<accession>A0A7X5XNC7</accession>
<evidence type="ECO:0000259" key="5">
    <source>
        <dbReference type="PROSITE" id="PS51007"/>
    </source>
</evidence>
<dbReference type="PROSITE" id="PS51007">
    <property type="entry name" value="CYTC"/>
    <property type="match status" value="1"/>
</dbReference>
<evidence type="ECO:0000256" key="4">
    <source>
        <dbReference type="PROSITE-ProRule" id="PRU00433"/>
    </source>
</evidence>
<keyword evidence="7" id="KW-1185">Reference proteome</keyword>
<comment type="caution">
    <text evidence="6">The sequence shown here is derived from an EMBL/GenBank/DDBJ whole genome shotgun (WGS) entry which is preliminary data.</text>
</comment>
<evidence type="ECO:0000256" key="3">
    <source>
        <dbReference type="ARBA" id="ARBA00023004"/>
    </source>
</evidence>
<dbReference type="AlphaFoldDB" id="A0A7X5XNC7"/>
<dbReference type="InterPro" id="IPR036909">
    <property type="entry name" value="Cyt_c-like_dom_sf"/>
</dbReference>
<sequence>MLTACSPPAIDSGTADPDAIARGKAAAYRLGCGACHAMPGIDWPQGRVGPPLAGFGDRALIAGELPNRPAPLARFVRDAPALIPGTTMPAIAMSERDARDIAAWLSSLHDE</sequence>
<dbReference type="GO" id="GO:0020037">
    <property type="term" value="F:heme binding"/>
    <property type="evidence" value="ECO:0007669"/>
    <property type="project" value="InterPro"/>
</dbReference>
<keyword evidence="1 4" id="KW-0349">Heme</keyword>
<dbReference type="GO" id="GO:0046872">
    <property type="term" value="F:metal ion binding"/>
    <property type="evidence" value="ECO:0007669"/>
    <property type="project" value="UniProtKB-KW"/>
</dbReference>
<reference evidence="6 7" key="1">
    <citation type="submission" date="2020-03" db="EMBL/GenBank/DDBJ databases">
        <title>Genomic Encyclopedia of Type Strains, Phase IV (KMG-IV): sequencing the most valuable type-strain genomes for metagenomic binning, comparative biology and taxonomic classification.</title>
        <authorList>
            <person name="Goeker M."/>
        </authorList>
    </citation>
    <scope>NUCLEOTIDE SEQUENCE [LARGE SCALE GENOMIC DNA]</scope>
    <source>
        <strain evidence="6 7">DSM 25229</strain>
    </source>
</reference>
<feature type="domain" description="Cytochrome c" evidence="5">
    <location>
        <begin position="18"/>
        <end position="109"/>
    </location>
</feature>
<keyword evidence="3 4" id="KW-0408">Iron</keyword>
<dbReference type="InterPro" id="IPR009056">
    <property type="entry name" value="Cyt_c-like_dom"/>
</dbReference>
<keyword evidence="2 4" id="KW-0479">Metal-binding</keyword>
<dbReference type="SUPFAM" id="SSF46626">
    <property type="entry name" value="Cytochrome c"/>
    <property type="match status" value="1"/>
</dbReference>
<dbReference type="EMBL" id="JAATIT010000001">
    <property type="protein sequence ID" value="NJB88255.1"/>
    <property type="molecule type" value="Genomic_DNA"/>
</dbReference>
<dbReference type="Gene3D" id="1.10.760.10">
    <property type="entry name" value="Cytochrome c-like domain"/>
    <property type="match status" value="1"/>
</dbReference>
<name>A0A7X5XNC7_9SPHN</name>
<proteinExistence type="predicted"/>
<dbReference type="GO" id="GO:0009055">
    <property type="term" value="F:electron transfer activity"/>
    <property type="evidence" value="ECO:0007669"/>
    <property type="project" value="InterPro"/>
</dbReference>
<protein>
    <submittedName>
        <fullName evidence="6">Cytochrome c1</fullName>
    </submittedName>
</protein>
<dbReference type="RefSeq" id="WP_245198358.1">
    <property type="nucleotide sequence ID" value="NZ_JAATIT010000001.1"/>
</dbReference>
<dbReference type="Proteomes" id="UP000535078">
    <property type="component" value="Unassembled WGS sequence"/>
</dbReference>
<gene>
    <name evidence="6" type="ORF">GGR90_000407</name>
</gene>
<organism evidence="6 7">
    <name type="scientific">Sphingopyxis italica</name>
    <dbReference type="NCBI Taxonomy" id="1129133"/>
    <lineage>
        <taxon>Bacteria</taxon>
        <taxon>Pseudomonadati</taxon>
        <taxon>Pseudomonadota</taxon>
        <taxon>Alphaproteobacteria</taxon>
        <taxon>Sphingomonadales</taxon>
        <taxon>Sphingomonadaceae</taxon>
        <taxon>Sphingopyxis</taxon>
    </lineage>
</organism>
<evidence type="ECO:0000256" key="1">
    <source>
        <dbReference type="ARBA" id="ARBA00022617"/>
    </source>
</evidence>
<dbReference type="Pfam" id="PF00034">
    <property type="entry name" value="Cytochrom_C"/>
    <property type="match status" value="1"/>
</dbReference>
<evidence type="ECO:0000256" key="2">
    <source>
        <dbReference type="ARBA" id="ARBA00022723"/>
    </source>
</evidence>
<evidence type="ECO:0000313" key="6">
    <source>
        <dbReference type="EMBL" id="NJB88255.1"/>
    </source>
</evidence>
<evidence type="ECO:0000313" key="7">
    <source>
        <dbReference type="Proteomes" id="UP000535078"/>
    </source>
</evidence>